<feature type="active site" description="Proton donor" evidence="3">
    <location>
        <position position="144"/>
    </location>
</feature>
<evidence type="ECO:0000313" key="6">
    <source>
        <dbReference type="EMBL" id="MFD0905477.1"/>
    </source>
</evidence>
<dbReference type="EMBL" id="JBHTJA010000138">
    <property type="protein sequence ID" value="MFD0905477.1"/>
    <property type="molecule type" value="Genomic_DNA"/>
</dbReference>
<dbReference type="PROSITE" id="PS51764">
    <property type="entry name" value="GH26"/>
    <property type="match status" value="1"/>
</dbReference>
<evidence type="ECO:0000256" key="3">
    <source>
        <dbReference type="PROSITE-ProRule" id="PRU01100"/>
    </source>
</evidence>
<keyword evidence="1 3" id="KW-0378">Hydrolase</keyword>
<proteinExistence type="inferred from homology"/>
<evidence type="ECO:0000256" key="4">
    <source>
        <dbReference type="SAM" id="MobiDB-lite"/>
    </source>
</evidence>
<accession>A0ABW3F1L3</accession>
<feature type="region of interest" description="Disordered" evidence="4">
    <location>
        <begin position="306"/>
        <end position="368"/>
    </location>
</feature>
<feature type="compositionally biased region" description="Pro residues" evidence="4">
    <location>
        <begin position="310"/>
        <end position="328"/>
    </location>
</feature>
<organism evidence="6 7">
    <name type="scientific">Actinomadura sediminis</name>
    <dbReference type="NCBI Taxonomy" id="1038904"/>
    <lineage>
        <taxon>Bacteria</taxon>
        <taxon>Bacillati</taxon>
        <taxon>Actinomycetota</taxon>
        <taxon>Actinomycetes</taxon>
        <taxon>Streptosporangiales</taxon>
        <taxon>Thermomonosporaceae</taxon>
        <taxon>Actinomadura</taxon>
    </lineage>
</organism>
<dbReference type="GO" id="GO:0016787">
    <property type="term" value="F:hydrolase activity"/>
    <property type="evidence" value="ECO:0007669"/>
    <property type="project" value="UniProtKB-KW"/>
</dbReference>
<keyword evidence="2 3" id="KW-0326">Glycosidase</keyword>
<evidence type="ECO:0000256" key="1">
    <source>
        <dbReference type="ARBA" id="ARBA00022801"/>
    </source>
</evidence>
<feature type="domain" description="GH26" evidence="5">
    <location>
        <begin position="2"/>
        <end position="306"/>
    </location>
</feature>
<reference evidence="7" key="1">
    <citation type="journal article" date="2019" name="Int. J. Syst. Evol. Microbiol.">
        <title>The Global Catalogue of Microorganisms (GCM) 10K type strain sequencing project: providing services to taxonomists for standard genome sequencing and annotation.</title>
        <authorList>
            <consortium name="The Broad Institute Genomics Platform"/>
            <consortium name="The Broad Institute Genome Sequencing Center for Infectious Disease"/>
            <person name="Wu L."/>
            <person name="Ma J."/>
        </authorList>
    </citation>
    <scope>NUCLEOTIDE SEQUENCE [LARGE SCALE GENOMIC DNA]</scope>
    <source>
        <strain evidence="7">JCM 31202</strain>
    </source>
</reference>
<dbReference type="SUPFAM" id="SSF51445">
    <property type="entry name" value="(Trans)glycosidases"/>
    <property type="match status" value="1"/>
</dbReference>
<dbReference type="Gene3D" id="3.20.20.80">
    <property type="entry name" value="Glycosidases"/>
    <property type="match status" value="1"/>
</dbReference>
<sequence length="368" mass="40189">MVPFPALPTFLRAQSSETQEKYVPLGAFLGSGPEGVARIPHFADWLGSAVTVGHTYLPGDSWAAIEGPEGIIEPWAAWANADPRRMLVLNVPMMAQNEEWVPYPVMSLLLRQGAQGRFDQHYRTLAKRLAAAGAGDAIIVLGWEMNGNSYSGQCAPNPHAWKGYWRSIVRTMRAVPGTNFRFDFTPTRGRDAIPWTKCYPGDDVVDIIGSDTYDQPHGATFEDYVNEPYGLRDQAEFARARGKPISFPEWGLFRNSDNPEYIRGMHRWIMSQNVVYQTITDYCPHGVWGCAENPRSSRVYRELFGGVPAPAKPNPSPSPSAPDAPASPSPSASRDSTPPATPRPSGSGAGSATPRVTAASKSSVPDRS</sequence>
<feature type="active site" description="Nucleophile" evidence="3">
    <location>
        <position position="249"/>
    </location>
</feature>
<name>A0ABW3F1L3_9ACTN</name>
<comment type="caution">
    <text evidence="6">The sequence shown here is derived from an EMBL/GenBank/DDBJ whole genome shotgun (WGS) entry which is preliminary data.</text>
</comment>
<dbReference type="RefSeq" id="WP_378306437.1">
    <property type="nucleotide sequence ID" value="NZ_JBHTJA010000138.1"/>
</dbReference>
<evidence type="ECO:0000259" key="5">
    <source>
        <dbReference type="PROSITE" id="PS51764"/>
    </source>
</evidence>
<feature type="compositionally biased region" description="Polar residues" evidence="4">
    <location>
        <begin position="359"/>
        <end position="368"/>
    </location>
</feature>
<comment type="similarity">
    <text evidence="3">Belongs to the glycosyl hydrolase 26 family.</text>
</comment>
<dbReference type="InterPro" id="IPR022790">
    <property type="entry name" value="GH26_dom"/>
</dbReference>
<evidence type="ECO:0000313" key="7">
    <source>
        <dbReference type="Proteomes" id="UP001596972"/>
    </source>
</evidence>
<evidence type="ECO:0000256" key="2">
    <source>
        <dbReference type="ARBA" id="ARBA00023295"/>
    </source>
</evidence>
<feature type="compositionally biased region" description="Low complexity" evidence="4">
    <location>
        <begin position="329"/>
        <end position="338"/>
    </location>
</feature>
<dbReference type="Pfam" id="PF02156">
    <property type="entry name" value="Glyco_hydro_26"/>
    <property type="match status" value="1"/>
</dbReference>
<dbReference type="Proteomes" id="UP001596972">
    <property type="component" value="Unassembled WGS sequence"/>
</dbReference>
<protein>
    <submittedName>
        <fullName evidence="6">Glycoside hydrolase family 26 protein</fullName>
    </submittedName>
</protein>
<dbReference type="InterPro" id="IPR017853">
    <property type="entry name" value="GH"/>
</dbReference>
<keyword evidence="7" id="KW-1185">Reference proteome</keyword>
<gene>
    <name evidence="6" type="ORF">ACFQ11_34235</name>
</gene>